<dbReference type="InterPro" id="IPR032710">
    <property type="entry name" value="NTF2-like_dom_sf"/>
</dbReference>
<dbReference type="Gene3D" id="3.10.450.50">
    <property type="match status" value="1"/>
</dbReference>
<reference evidence="2 3" key="1">
    <citation type="submission" date="2020-07" db="EMBL/GenBank/DDBJ databases">
        <authorList>
            <person name="Sun Q."/>
        </authorList>
    </citation>
    <scope>NUCLEOTIDE SEQUENCE [LARGE SCALE GENOMIC DNA]</scope>
    <source>
        <strain evidence="2 3">CGMCC 1.13654</strain>
    </source>
</reference>
<comment type="caution">
    <text evidence="2">The sequence shown here is derived from an EMBL/GenBank/DDBJ whole genome shotgun (WGS) entry which is preliminary data.</text>
</comment>
<feature type="domain" description="SnoaL-like" evidence="1">
    <location>
        <begin position="11"/>
        <end position="109"/>
    </location>
</feature>
<keyword evidence="3" id="KW-1185">Reference proteome</keyword>
<dbReference type="AlphaFoldDB" id="A0A838L4X4"/>
<gene>
    <name evidence="2" type="ORF">HZF05_05925</name>
</gene>
<sequence length="124" mass="13951">MADIEANKAVARRYMQAVVDGDAETIESLQHPDVTWWILGYGDMSRADFIASVKSGLLTAERRHVEIITLTAEGDRVAVEAVSEMTFPDRTYRNEYHNLLVIRDGQIVEGREYMDTRLAAATFG</sequence>
<dbReference type="Pfam" id="PF12680">
    <property type="entry name" value="SnoaL_2"/>
    <property type="match status" value="1"/>
</dbReference>
<dbReference type="EMBL" id="JACEIB010000003">
    <property type="protein sequence ID" value="MBA2933632.1"/>
    <property type="molecule type" value="Genomic_DNA"/>
</dbReference>
<evidence type="ECO:0000313" key="3">
    <source>
        <dbReference type="Proteomes" id="UP000570166"/>
    </source>
</evidence>
<dbReference type="SUPFAM" id="SSF54427">
    <property type="entry name" value="NTF2-like"/>
    <property type="match status" value="1"/>
</dbReference>
<accession>A0A838L4X4</accession>
<dbReference type="InterPro" id="IPR037401">
    <property type="entry name" value="SnoaL-like"/>
</dbReference>
<dbReference type="RefSeq" id="WP_160363448.1">
    <property type="nucleotide sequence ID" value="NZ_JACEIB010000003.1"/>
</dbReference>
<evidence type="ECO:0000313" key="2">
    <source>
        <dbReference type="EMBL" id="MBA2933632.1"/>
    </source>
</evidence>
<evidence type="ECO:0000259" key="1">
    <source>
        <dbReference type="Pfam" id="PF12680"/>
    </source>
</evidence>
<protein>
    <submittedName>
        <fullName evidence="2">Nuclear transport factor 2 family protein</fullName>
    </submittedName>
</protein>
<proteinExistence type="predicted"/>
<dbReference type="Proteomes" id="UP000570166">
    <property type="component" value="Unassembled WGS sequence"/>
</dbReference>
<name>A0A838L4X4_9SPHN</name>
<organism evidence="2 3">
    <name type="scientific">Sphingomonas chungangi</name>
    <dbReference type="NCBI Taxonomy" id="2683589"/>
    <lineage>
        <taxon>Bacteria</taxon>
        <taxon>Pseudomonadati</taxon>
        <taxon>Pseudomonadota</taxon>
        <taxon>Alphaproteobacteria</taxon>
        <taxon>Sphingomonadales</taxon>
        <taxon>Sphingomonadaceae</taxon>
        <taxon>Sphingomonas</taxon>
    </lineage>
</organism>